<dbReference type="EMBL" id="LK028559">
    <property type="protein sequence ID" value="CDR31447.1"/>
    <property type="molecule type" value="Genomic_DNA"/>
</dbReference>
<evidence type="ECO:0000313" key="8">
    <source>
        <dbReference type="Proteomes" id="UP000032434"/>
    </source>
</evidence>
<dbReference type="Pfam" id="PF14833">
    <property type="entry name" value="NAD_binding_11"/>
    <property type="match status" value="1"/>
</dbReference>
<feature type="domain" description="6-phosphogluconate dehydrogenase NADP-binding" evidence="5">
    <location>
        <begin position="2"/>
        <end position="157"/>
    </location>
</feature>
<dbReference type="InterPro" id="IPR036291">
    <property type="entry name" value="NAD(P)-bd_dom_sf"/>
</dbReference>
<evidence type="ECO:0000256" key="3">
    <source>
        <dbReference type="ARBA" id="ARBA00023027"/>
    </source>
</evidence>
<dbReference type="InterPro" id="IPR008927">
    <property type="entry name" value="6-PGluconate_DH-like_C_sf"/>
</dbReference>
<dbReference type="PIRSF" id="PIRSF000103">
    <property type="entry name" value="HIBADH"/>
    <property type="match status" value="1"/>
</dbReference>
<organism evidence="7 8">
    <name type="scientific">Acholeplasma oculi</name>
    <dbReference type="NCBI Taxonomy" id="35623"/>
    <lineage>
        <taxon>Bacteria</taxon>
        <taxon>Bacillati</taxon>
        <taxon>Mycoplasmatota</taxon>
        <taxon>Mollicutes</taxon>
        <taxon>Acholeplasmatales</taxon>
        <taxon>Acholeplasmataceae</taxon>
        <taxon>Acholeplasma</taxon>
    </lineage>
</organism>
<dbReference type="InParanoid" id="A0A061AK84"/>
<evidence type="ECO:0000256" key="2">
    <source>
        <dbReference type="ARBA" id="ARBA00023002"/>
    </source>
</evidence>
<keyword evidence="2" id="KW-0560">Oxidoreductase</keyword>
<dbReference type="SUPFAM" id="SSF48179">
    <property type="entry name" value="6-phosphogluconate dehydrogenase C-terminal domain-like"/>
    <property type="match status" value="1"/>
</dbReference>
<proteinExistence type="inferred from homology"/>
<evidence type="ECO:0000256" key="4">
    <source>
        <dbReference type="PIRSR" id="PIRSR000103-1"/>
    </source>
</evidence>
<dbReference type="InterPro" id="IPR029154">
    <property type="entry name" value="HIBADH-like_NADP-bd"/>
</dbReference>
<dbReference type="GO" id="GO:0050661">
    <property type="term" value="F:NADP binding"/>
    <property type="evidence" value="ECO:0007669"/>
    <property type="project" value="InterPro"/>
</dbReference>
<dbReference type="RefSeq" id="WP_045749861.1">
    <property type="nucleotide sequence ID" value="NZ_FUZK01000001.1"/>
</dbReference>
<keyword evidence="8" id="KW-1185">Reference proteome</keyword>
<dbReference type="Gene3D" id="3.40.50.720">
    <property type="entry name" value="NAD(P)-binding Rossmann-like Domain"/>
    <property type="match status" value="1"/>
</dbReference>
<evidence type="ECO:0000256" key="1">
    <source>
        <dbReference type="ARBA" id="ARBA00009080"/>
    </source>
</evidence>
<gene>
    <name evidence="7" type="primary">garR</name>
    <name evidence="7" type="ORF">Aocu_13740</name>
</gene>
<sequence>MKIGFIGTGIMGSPMIKHLHQNGYSLNIYNRTYEKALKLSAYGNVHTSIESLTESSDIILLIVGYPKDVEDVVLEIYKHAKKGTIIVDMTTSSPKLATKLSNIGIEQEIYLLDAPVTGGEPGAIEGTLSTMVGGPKDKFLVIEPLLKTFSKTITYVGTAGFGQYAKLANQIAIAGALAGVVESLYFAMQQNLNLTDVYQILMGGSAQSNQLKVNGLKIMEQNYEPGFFIKHFLKDLNLAIESSHVELKVLNQVKNMLDELVLNGYENKGTQALMLYYLDNLYKTAQK</sequence>
<dbReference type="PATRIC" id="fig|35623.3.peg.1374"/>
<dbReference type="SUPFAM" id="SSF51735">
    <property type="entry name" value="NAD(P)-binding Rossmann-fold domains"/>
    <property type="match status" value="1"/>
</dbReference>
<comment type="similarity">
    <text evidence="1">Belongs to the HIBADH-related family.</text>
</comment>
<dbReference type="FunCoup" id="A0A061AK84">
    <property type="interactions" value="234"/>
</dbReference>
<feature type="active site" evidence="4">
    <location>
        <position position="166"/>
    </location>
</feature>
<dbReference type="PANTHER" id="PTHR43060:SF15">
    <property type="entry name" value="3-HYDROXYISOBUTYRATE DEHYDROGENASE-LIKE 1, MITOCHONDRIAL-RELATED"/>
    <property type="match status" value="1"/>
</dbReference>
<dbReference type="InterPro" id="IPR006115">
    <property type="entry name" value="6PGDH_NADP-bd"/>
</dbReference>
<dbReference type="Proteomes" id="UP000032434">
    <property type="component" value="Chromosome 1"/>
</dbReference>
<dbReference type="PANTHER" id="PTHR43060">
    <property type="entry name" value="3-HYDROXYISOBUTYRATE DEHYDROGENASE-LIKE 1, MITOCHONDRIAL-RELATED"/>
    <property type="match status" value="1"/>
</dbReference>
<protein>
    <submittedName>
        <fullName evidence="7">2-hydroxy-3-oxopropionate reductase</fullName>
    </submittedName>
</protein>
<dbReference type="InterPro" id="IPR013328">
    <property type="entry name" value="6PGD_dom2"/>
</dbReference>
<evidence type="ECO:0000259" key="6">
    <source>
        <dbReference type="Pfam" id="PF14833"/>
    </source>
</evidence>
<dbReference type="GO" id="GO:0051287">
    <property type="term" value="F:NAD binding"/>
    <property type="evidence" value="ECO:0007669"/>
    <property type="project" value="InterPro"/>
</dbReference>
<keyword evidence="3" id="KW-0520">NAD</keyword>
<evidence type="ECO:0000259" key="5">
    <source>
        <dbReference type="Pfam" id="PF03446"/>
    </source>
</evidence>
<accession>A0A061AK84</accession>
<evidence type="ECO:0000313" key="7">
    <source>
        <dbReference type="EMBL" id="CDR31447.1"/>
    </source>
</evidence>
<feature type="domain" description="3-hydroxyisobutyrate dehydrogenase-like NAD-binding" evidence="6">
    <location>
        <begin position="160"/>
        <end position="274"/>
    </location>
</feature>
<dbReference type="InterPro" id="IPR015815">
    <property type="entry name" value="HIBADH-related"/>
</dbReference>
<dbReference type="Pfam" id="PF03446">
    <property type="entry name" value="NAD_binding_2"/>
    <property type="match status" value="1"/>
</dbReference>
<dbReference type="Gene3D" id="1.10.1040.10">
    <property type="entry name" value="N-(1-d-carboxylethyl)-l-norvaline Dehydrogenase, domain 2"/>
    <property type="match status" value="1"/>
</dbReference>
<name>A0A061AK84_9MOLU</name>
<dbReference type="STRING" id="35623.Aocu_13740"/>
<dbReference type="HOGENOM" id="CLU_035117_3_0_14"/>
<reference evidence="8" key="1">
    <citation type="submission" date="2014-05" db="EMBL/GenBank/DDBJ databases">
        <authorList>
            <person name="Kube M."/>
        </authorList>
    </citation>
    <scope>NUCLEOTIDE SEQUENCE [LARGE SCALE GENOMIC DNA]</scope>
</reference>
<dbReference type="AlphaFoldDB" id="A0A061AK84"/>
<dbReference type="GO" id="GO:0016491">
    <property type="term" value="F:oxidoreductase activity"/>
    <property type="evidence" value="ECO:0007669"/>
    <property type="project" value="UniProtKB-KW"/>
</dbReference>
<dbReference type="KEGG" id="aoc:Aocu_13740"/>
<dbReference type="OrthoDB" id="9786703at2"/>